<evidence type="ECO:0000313" key="2">
    <source>
        <dbReference type="EMBL" id="WPG98635.1"/>
    </source>
</evidence>
<evidence type="ECO:0000256" key="1">
    <source>
        <dbReference type="SAM" id="MobiDB-lite"/>
    </source>
</evidence>
<proteinExistence type="predicted"/>
<dbReference type="AlphaFoldDB" id="A0AAQ3R7W2"/>
<feature type="compositionally biased region" description="Acidic residues" evidence="1">
    <location>
        <begin position="25"/>
        <end position="35"/>
    </location>
</feature>
<accession>A0AAQ3R7W2</accession>
<dbReference type="EMBL" id="CP138581">
    <property type="protein sequence ID" value="WPG98635.1"/>
    <property type="molecule type" value="Genomic_DNA"/>
</dbReference>
<evidence type="ECO:0000313" key="3">
    <source>
        <dbReference type="Proteomes" id="UP001303373"/>
    </source>
</evidence>
<dbReference type="InterPro" id="IPR011990">
    <property type="entry name" value="TPR-like_helical_dom_sf"/>
</dbReference>
<reference evidence="2 3" key="1">
    <citation type="submission" date="2023-11" db="EMBL/GenBank/DDBJ databases">
        <title>An acidophilic fungus is an integral part of prey digestion in a carnivorous sundew plant.</title>
        <authorList>
            <person name="Tsai I.J."/>
        </authorList>
    </citation>
    <scope>NUCLEOTIDE SEQUENCE [LARGE SCALE GENOMIC DNA]</scope>
    <source>
        <strain evidence="2">169a</strain>
    </source>
</reference>
<dbReference type="Gene3D" id="1.25.40.10">
    <property type="entry name" value="Tetratricopeptide repeat domain"/>
    <property type="match status" value="1"/>
</dbReference>
<keyword evidence="3" id="KW-1185">Reference proteome</keyword>
<feature type="region of interest" description="Disordered" evidence="1">
    <location>
        <begin position="1"/>
        <end position="45"/>
    </location>
</feature>
<organism evidence="2 3">
    <name type="scientific">Acrodontium crateriforme</name>
    <dbReference type="NCBI Taxonomy" id="150365"/>
    <lineage>
        <taxon>Eukaryota</taxon>
        <taxon>Fungi</taxon>
        <taxon>Dikarya</taxon>
        <taxon>Ascomycota</taxon>
        <taxon>Pezizomycotina</taxon>
        <taxon>Dothideomycetes</taxon>
        <taxon>Dothideomycetidae</taxon>
        <taxon>Mycosphaerellales</taxon>
        <taxon>Teratosphaeriaceae</taxon>
        <taxon>Acrodontium</taxon>
    </lineage>
</organism>
<dbReference type="Proteomes" id="UP001303373">
    <property type="component" value="Chromosome 2"/>
</dbReference>
<sequence length="490" mass="53667">MVKQKQFVKPAKKSKAPVAPQTADEFQEAADFEEDTGGKWRAGDPAKSSRAFVRALDIYDKGLEKHANNFDLAYNKARLQFELTQQPALVAHIGLPLTDLLQQTLMSHRYALKLNDDNPDVLFNTSQVLTTLAEEFSDHGEAEIAVPLLHEALELLSSCLSRQEMLLEQHQADFGDVEGAEDGGGVPLEPDERPASTSEEMEEQVATIETPITPNDLIDTINASLSALSILVALVDQPELQTLGDMAHSLTESKLPAYLDLLPSEEQEAPRLAIGLERAIFVAAFADAQFNFAMIDLETYVSRLSAFDGIINENDESSLCSAAEARVELVLSTVSQLAGSPDLPVDICWKQLSTAQDLYSKASKIESTAQLNLSRADLEMLRHRIATVPNLKIAENIRKNGPILAQNAQTYYKVAARLAAGDDSALKEKAQLRFYLVGYMRNGLYETELTADAAAQPRQGLQDALMECVEESLIDPALADEMATHLAGQK</sequence>
<protein>
    <submittedName>
        <fullName evidence="2">Uncharacterized protein</fullName>
    </submittedName>
</protein>
<gene>
    <name evidence="2" type="ORF">R9X50_00142800</name>
</gene>
<feature type="region of interest" description="Disordered" evidence="1">
    <location>
        <begin position="176"/>
        <end position="210"/>
    </location>
</feature>
<dbReference type="SUPFAM" id="SSF48452">
    <property type="entry name" value="TPR-like"/>
    <property type="match status" value="1"/>
</dbReference>
<name>A0AAQ3R7W2_9PEZI</name>